<dbReference type="EMBL" id="REGN01004128">
    <property type="protein sequence ID" value="RNA18992.1"/>
    <property type="molecule type" value="Genomic_DNA"/>
</dbReference>
<proteinExistence type="predicted"/>
<sequence>MSILSLIKILLLTATHSFISSPSGSITASLRLPLPNVVEACFTRSKLCDSPASETFFFDLKVIFFMFKVQKFDELPRNFFNNLTKNIS</sequence>
<reference evidence="2 3" key="1">
    <citation type="journal article" date="2018" name="Sci. Rep.">
        <title>Genomic signatures of local adaptation to the degree of environmental predictability in rotifers.</title>
        <authorList>
            <person name="Franch-Gras L."/>
            <person name="Hahn C."/>
            <person name="Garcia-Roger E.M."/>
            <person name="Carmona M.J."/>
            <person name="Serra M."/>
            <person name="Gomez A."/>
        </authorList>
    </citation>
    <scope>NUCLEOTIDE SEQUENCE [LARGE SCALE GENOMIC DNA]</scope>
    <source>
        <strain evidence="2">HYR1</strain>
    </source>
</reference>
<keyword evidence="3" id="KW-1185">Reference proteome</keyword>
<feature type="signal peptide" evidence="1">
    <location>
        <begin position="1"/>
        <end position="17"/>
    </location>
</feature>
<name>A0A3M7R5X5_BRAPC</name>
<feature type="chain" id="PRO_5018070217" description="Secreted protein" evidence="1">
    <location>
        <begin position="18"/>
        <end position="88"/>
    </location>
</feature>
<evidence type="ECO:0000256" key="1">
    <source>
        <dbReference type="SAM" id="SignalP"/>
    </source>
</evidence>
<evidence type="ECO:0008006" key="4">
    <source>
        <dbReference type="Google" id="ProtNLM"/>
    </source>
</evidence>
<protein>
    <recommendedName>
        <fullName evidence="4">Secreted protein</fullName>
    </recommendedName>
</protein>
<evidence type="ECO:0000313" key="2">
    <source>
        <dbReference type="EMBL" id="RNA18992.1"/>
    </source>
</evidence>
<accession>A0A3M7R5X5</accession>
<evidence type="ECO:0000313" key="3">
    <source>
        <dbReference type="Proteomes" id="UP000276133"/>
    </source>
</evidence>
<comment type="caution">
    <text evidence="2">The sequence shown here is derived from an EMBL/GenBank/DDBJ whole genome shotgun (WGS) entry which is preliminary data.</text>
</comment>
<gene>
    <name evidence="2" type="ORF">BpHYR1_038873</name>
</gene>
<keyword evidence="1" id="KW-0732">Signal</keyword>
<dbReference type="AlphaFoldDB" id="A0A3M7R5X5"/>
<organism evidence="2 3">
    <name type="scientific">Brachionus plicatilis</name>
    <name type="common">Marine rotifer</name>
    <name type="synonym">Brachionus muelleri</name>
    <dbReference type="NCBI Taxonomy" id="10195"/>
    <lineage>
        <taxon>Eukaryota</taxon>
        <taxon>Metazoa</taxon>
        <taxon>Spiralia</taxon>
        <taxon>Gnathifera</taxon>
        <taxon>Rotifera</taxon>
        <taxon>Eurotatoria</taxon>
        <taxon>Monogononta</taxon>
        <taxon>Pseudotrocha</taxon>
        <taxon>Ploima</taxon>
        <taxon>Brachionidae</taxon>
        <taxon>Brachionus</taxon>
    </lineage>
</organism>
<dbReference type="Proteomes" id="UP000276133">
    <property type="component" value="Unassembled WGS sequence"/>
</dbReference>